<proteinExistence type="predicted"/>
<reference evidence="4 5" key="1">
    <citation type="submission" date="2023-12" db="EMBL/GenBank/DDBJ databases">
        <title>Baltic Sea Cyanobacteria.</title>
        <authorList>
            <person name="Delbaje E."/>
            <person name="Fewer D.P."/>
            <person name="Shishido T.K."/>
        </authorList>
    </citation>
    <scope>NUCLEOTIDE SEQUENCE [LARGE SCALE GENOMIC DNA]</scope>
    <source>
        <strain evidence="4 5">CCNP 1315</strain>
    </source>
</reference>
<dbReference type="NCBIfam" id="NF040570">
    <property type="entry name" value="guided_TnpB"/>
    <property type="match status" value="1"/>
</dbReference>
<gene>
    <name evidence="4" type="ORF">VB854_25200</name>
</gene>
<organism evidence="4 5">
    <name type="scientific">Limnoraphis robusta CCNP1315</name>
    <dbReference type="NCBI Taxonomy" id="3110306"/>
    <lineage>
        <taxon>Bacteria</taxon>
        <taxon>Bacillati</taxon>
        <taxon>Cyanobacteriota</taxon>
        <taxon>Cyanophyceae</taxon>
        <taxon>Oscillatoriophycideae</taxon>
        <taxon>Oscillatoriales</taxon>
        <taxon>Sirenicapillariaceae</taxon>
        <taxon>Limnoraphis</taxon>
    </lineage>
</organism>
<evidence type="ECO:0000313" key="5">
    <source>
        <dbReference type="Proteomes" id="UP001301728"/>
    </source>
</evidence>
<dbReference type="NCBIfam" id="TIGR01766">
    <property type="entry name" value="IS200/IS605 family accessory protein TnpB-like domain"/>
    <property type="match status" value="1"/>
</dbReference>
<accession>A0ABU5U4X5</accession>
<dbReference type="InterPro" id="IPR010095">
    <property type="entry name" value="Cas12f1-like_TNB"/>
</dbReference>
<keyword evidence="1" id="KW-0238">DNA-binding</keyword>
<dbReference type="Proteomes" id="UP001301728">
    <property type="component" value="Unassembled WGS sequence"/>
</dbReference>
<evidence type="ECO:0000256" key="2">
    <source>
        <dbReference type="SAM" id="MobiDB-lite"/>
    </source>
</evidence>
<evidence type="ECO:0000313" key="4">
    <source>
        <dbReference type="EMBL" id="MEA5522242.1"/>
    </source>
</evidence>
<sequence>MKRTVSIPVNLPHERFLPLMGFCADIFNQHVDWALKEQTYNKNKAHKALYADLRLRYPDVPSALLQTIRDSAMEAIKATKFKRHPLKKPTSGLRYDKRTMTLRGHQLTLSCIGKRVKLILEIPDYFQQIFETWEFCGATLTYTKNTKQFWVRLVFETINTPQITGETQGIDRGLYHQAVTSDGQFFSSSKIRGIQRRYLYNRRKLQQKGTRSAKRRLKAMSGCEKRFMKDTNHCVSKKLANQPGIVVFVLEDLSSIRTQRRGKKMNKWLGSWAFFQQEQFLSYKAEALGKRVVHQDPRYTSQKCNVCKHIKRTNRHKSKFHCRNCGHQTHADLNAAKNVRDDYILSSTQNGTQEQASVNAPYVSGSHFA</sequence>
<dbReference type="Pfam" id="PF07282">
    <property type="entry name" value="Cas12f1-like_TNB"/>
    <property type="match status" value="1"/>
</dbReference>
<evidence type="ECO:0000259" key="3">
    <source>
        <dbReference type="Pfam" id="PF07282"/>
    </source>
</evidence>
<dbReference type="RefSeq" id="WP_323273673.1">
    <property type="nucleotide sequence ID" value="NZ_JAYGHT010000153.1"/>
</dbReference>
<dbReference type="EMBL" id="JAYGHT010000153">
    <property type="protein sequence ID" value="MEA5522242.1"/>
    <property type="molecule type" value="Genomic_DNA"/>
</dbReference>
<protein>
    <submittedName>
        <fullName evidence="4">Transposase</fullName>
    </submittedName>
</protein>
<feature type="domain" description="Cas12f1-like TNB" evidence="3">
    <location>
        <begin position="275"/>
        <end position="339"/>
    </location>
</feature>
<keyword evidence="5" id="KW-1185">Reference proteome</keyword>
<name>A0ABU5U4X5_9CYAN</name>
<comment type="caution">
    <text evidence="4">The sequence shown here is derived from an EMBL/GenBank/DDBJ whole genome shotgun (WGS) entry which is preliminary data.</text>
</comment>
<evidence type="ECO:0000256" key="1">
    <source>
        <dbReference type="ARBA" id="ARBA00023125"/>
    </source>
</evidence>
<feature type="region of interest" description="Disordered" evidence="2">
    <location>
        <begin position="350"/>
        <end position="369"/>
    </location>
</feature>